<feature type="transmembrane region" description="Helical" evidence="9">
    <location>
        <begin position="12"/>
        <end position="35"/>
    </location>
</feature>
<evidence type="ECO:0000256" key="5">
    <source>
        <dbReference type="ARBA" id="ARBA00022519"/>
    </source>
</evidence>
<evidence type="ECO:0000256" key="4">
    <source>
        <dbReference type="ARBA" id="ARBA00022475"/>
    </source>
</evidence>
<dbReference type="PANTHER" id="PTHR30386">
    <property type="entry name" value="MEMBRANE FUSION SUBUNIT OF EMRAB-TOLC MULTIDRUG EFFLUX PUMP"/>
    <property type="match status" value="1"/>
</dbReference>
<reference evidence="13" key="1">
    <citation type="submission" date="2022-05" db="EMBL/GenBank/DDBJ databases">
        <authorList>
            <person name="Park J.-S."/>
        </authorList>
    </citation>
    <scope>NUCLEOTIDE SEQUENCE</scope>
    <source>
        <strain evidence="13">2012CJ41-6</strain>
    </source>
</reference>
<comment type="similarity">
    <text evidence="2 9">Belongs to the membrane fusion protein (MFP) (TC 8.A.1) family.</text>
</comment>
<evidence type="ECO:0000259" key="12">
    <source>
        <dbReference type="Pfam" id="PF26002"/>
    </source>
</evidence>
<gene>
    <name evidence="13" type="ORF">M3P21_17025</name>
</gene>
<evidence type="ECO:0000256" key="3">
    <source>
        <dbReference type="ARBA" id="ARBA00022448"/>
    </source>
</evidence>
<dbReference type="Pfam" id="PF26002">
    <property type="entry name" value="Beta-barrel_AprE"/>
    <property type="match status" value="1"/>
</dbReference>
<feature type="coiled-coil region" evidence="10">
    <location>
        <begin position="145"/>
        <end position="193"/>
    </location>
</feature>
<keyword evidence="3 9" id="KW-0813">Transport</keyword>
<keyword evidence="5 9" id="KW-0997">Cell inner membrane</keyword>
<dbReference type="InterPro" id="IPR050739">
    <property type="entry name" value="MFP"/>
</dbReference>
<comment type="caution">
    <text evidence="13">The sequence shown here is derived from an EMBL/GenBank/DDBJ whole genome shotgun (WGS) entry which is preliminary data.</text>
</comment>
<protein>
    <recommendedName>
        <fullName evidence="9">Membrane fusion protein (MFP) family protein</fullName>
    </recommendedName>
</protein>
<keyword evidence="7 9" id="KW-1133">Transmembrane helix</keyword>
<accession>A0ABT0Q5U1</accession>
<evidence type="ECO:0000256" key="9">
    <source>
        <dbReference type="RuleBase" id="RU365093"/>
    </source>
</evidence>
<evidence type="ECO:0000256" key="6">
    <source>
        <dbReference type="ARBA" id="ARBA00022692"/>
    </source>
</evidence>
<name>A0ABT0Q5U1_9RHOB</name>
<dbReference type="PANTHER" id="PTHR30386:SF17">
    <property type="entry name" value="ALKALINE PROTEASE SECRETION PROTEIN APRE"/>
    <property type="match status" value="1"/>
</dbReference>
<dbReference type="Proteomes" id="UP001203880">
    <property type="component" value="Unassembled WGS sequence"/>
</dbReference>
<dbReference type="InterPro" id="IPR010129">
    <property type="entry name" value="T1SS_HlyD"/>
</dbReference>
<dbReference type="InterPro" id="IPR058781">
    <property type="entry name" value="HH_AprE-like"/>
</dbReference>
<evidence type="ECO:0000313" key="13">
    <source>
        <dbReference type="EMBL" id="MCL6285234.1"/>
    </source>
</evidence>
<feature type="domain" description="AprE-like long alpha-helical hairpin" evidence="11">
    <location>
        <begin position="91"/>
        <end position="278"/>
    </location>
</feature>
<keyword evidence="14" id="KW-1185">Reference proteome</keyword>
<dbReference type="Gene3D" id="2.40.30.170">
    <property type="match status" value="1"/>
</dbReference>
<evidence type="ECO:0000256" key="2">
    <source>
        <dbReference type="ARBA" id="ARBA00009477"/>
    </source>
</evidence>
<dbReference type="Pfam" id="PF25994">
    <property type="entry name" value="HH_AprE"/>
    <property type="match status" value="1"/>
</dbReference>
<evidence type="ECO:0000256" key="8">
    <source>
        <dbReference type="ARBA" id="ARBA00023136"/>
    </source>
</evidence>
<sequence>MINKKPKLFPSTGPLMVGVLTLVILIGGFGAWGVLANISGAVVASGRVVVDKNRQVVQHPDGGVVEAVLVEEGDLVAEDDILVKLDPTLLQSELTIVEGQLFELMARRGRLEAERDITDEVRFDRMLLENVERRPEIAAVAAGQVRLFEARREAQAKEIEQLRAQRTQLNNQIEGVDAQMDALKRQQELIESELGSQQTLLDKGLAQASRVLALQREEAQLAGTVGNLVAQRAQTLERISELEIEELQLYSARREQAITRLRDLQFNELELAEQRRSLIERLSRLDIRAPISGVVYDLQVFGRRSVIRPADPTLFLVSQDRPLIIEARIDPIHVDQVYPGQEVVMRVAAFDQRNSPDLFGSVTLVSPDSFVDEQTGASWYRVELELPEEELSKLGEDQILIPGMPVDAFIRTQDRSPLAYLANPLTSYFSKAFRDG</sequence>
<keyword evidence="4 9" id="KW-1003">Cell membrane</keyword>
<keyword evidence="8 9" id="KW-0472">Membrane</keyword>
<comment type="subcellular location">
    <subcellularLocation>
        <location evidence="1 9">Cell inner membrane</location>
        <topology evidence="1 9">Single-pass membrane protein</topology>
    </subcellularLocation>
</comment>
<dbReference type="NCBIfam" id="TIGR01843">
    <property type="entry name" value="type_I_hlyD"/>
    <property type="match status" value="1"/>
</dbReference>
<evidence type="ECO:0000256" key="1">
    <source>
        <dbReference type="ARBA" id="ARBA00004377"/>
    </source>
</evidence>
<organism evidence="13 14">
    <name type="scientific">Ruegeria spongiae</name>
    <dbReference type="NCBI Taxonomy" id="2942209"/>
    <lineage>
        <taxon>Bacteria</taxon>
        <taxon>Pseudomonadati</taxon>
        <taxon>Pseudomonadota</taxon>
        <taxon>Alphaproteobacteria</taxon>
        <taxon>Rhodobacterales</taxon>
        <taxon>Roseobacteraceae</taxon>
        <taxon>Ruegeria</taxon>
    </lineage>
</organism>
<dbReference type="EMBL" id="JAMFMB010000025">
    <property type="protein sequence ID" value="MCL6285234.1"/>
    <property type="molecule type" value="Genomic_DNA"/>
</dbReference>
<dbReference type="PRINTS" id="PR01490">
    <property type="entry name" value="RTXTOXIND"/>
</dbReference>
<keyword evidence="6 9" id="KW-0812">Transmembrane</keyword>
<evidence type="ECO:0000256" key="7">
    <source>
        <dbReference type="ARBA" id="ARBA00022989"/>
    </source>
</evidence>
<dbReference type="RefSeq" id="WP_249711829.1">
    <property type="nucleotide sequence ID" value="NZ_JAMFMB010000025.1"/>
</dbReference>
<keyword evidence="10" id="KW-0175">Coiled coil</keyword>
<dbReference type="InterPro" id="IPR058982">
    <property type="entry name" value="Beta-barrel_AprE"/>
</dbReference>
<evidence type="ECO:0000313" key="14">
    <source>
        <dbReference type="Proteomes" id="UP001203880"/>
    </source>
</evidence>
<evidence type="ECO:0000259" key="11">
    <source>
        <dbReference type="Pfam" id="PF25994"/>
    </source>
</evidence>
<proteinExistence type="inferred from homology"/>
<feature type="domain" description="AprE-like beta-barrel" evidence="12">
    <location>
        <begin position="323"/>
        <end position="413"/>
    </location>
</feature>
<evidence type="ECO:0000256" key="10">
    <source>
        <dbReference type="SAM" id="Coils"/>
    </source>
</evidence>